<dbReference type="AlphaFoldDB" id="A0A917S5E4"/>
<proteinExistence type="predicted"/>
<keyword evidence="3" id="KW-1185">Reference proteome</keyword>
<feature type="transmembrane region" description="Helical" evidence="1">
    <location>
        <begin position="53"/>
        <end position="70"/>
    </location>
</feature>
<feature type="transmembrane region" description="Helical" evidence="1">
    <location>
        <begin position="6"/>
        <end position="26"/>
    </location>
</feature>
<keyword evidence="1" id="KW-1133">Transmembrane helix</keyword>
<feature type="transmembrane region" description="Helical" evidence="1">
    <location>
        <begin position="337"/>
        <end position="363"/>
    </location>
</feature>
<organism evidence="2 3">
    <name type="scientific">Microlunatus endophyticus</name>
    <dbReference type="NCBI Taxonomy" id="1716077"/>
    <lineage>
        <taxon>Bacteria</taxon>
        <taxon>Bacillati</taxon>
        <taxon>Actinomycetota</taxon>
        <taxon>Actinomycetes</taxon>
        <taxon>Propionibacteriales</taxon>
        <taxon>Propionibacteriaceae</taxon>
        <taxon>Microlunatus</taxon>
    </lineage>
</organism>
<feature type="transmembrane region" description="Helical" evidence="1">
    <location>
        <begin position="262"/>
        <end position="284"/>
    </location>
</feature>
<feature type="transmembrane region" description="Helical" evidence="1">
    <location>
        <begin position="370"/>
        <end position="387"/>
    </location>
</feature>
<evidence type="ECO:0000256" key="1">
    <source>
        <dbReference type="SAM" id="Phobius"/>
    </source>
</evidence>
<feature type="transmembrane region" description="Helical" evidence="1">
    <location>
        <begin position="82"/>
        <end position="102"/>
    </location>
</feature>
<feature type="transmembrane region" description="Helical" evidence="1">
    <location>
        <begin position="191"/>
        <end position="211"/>
    </location>
</feature>
<keyword evidence="1" id="KW-0812">Transmembrane</keyword>
<dbReference type="EMBL" id="BMMZ01000003">
    <property type="protein sequence ID" value="GGL59376.1"/>
    <property type="molecule type" value="Genomic_DNA"/>
</dbReference>
<dbReference type="Proteomes" id="UP000613840">
    <property type="component" value="Unassembled WGS sequence"/>
</dbReference>
<protein>
    <recommendedName>
        <fullName evidence="4">O-antigen ligase like membrane protein</fullName>
    </recommendedName>
</protein>
<keyword evidence="1" id="KW-0472">Membrane</keyword>
<evidence type="ECO:0008006" key="4">
    <source>
        <dbReference type="Google" id="ProtNLM"/>
    </source>
</evidence>
<gene>
    <name evidence="2" type="ORF">GCM10011575_17400</name>
</gene>
<comment type="caution">
    <text evidence="2">The sequence shown here is derived from an EMBL/GenBank/DDBJ whole genome shotgun (WGS) entry which is preliminary data.</text>
</comment>
<accession>A0A917S5E4</accession>
<feature type="transmembrane region" description="Helical" evidence="1">
    <location>
        <begin position="296"/>
        <end position="317"/>
    </location>
</feature>
<sequence length="444" mass="47292">MSLNLANLPILLVAFGAAIGLGGLIYSRPRLGMAAWLVVIAFVPIWMGVTIKLYFMPVTLVGIVALLAVLPRLLGDDPAARLGLPDFIVAALFVSCLIPIVTGGSTRATVFVVLTNWLIPFIVGRMFPRLVGVDWIYRVVAVIFALVGIGLLIEFLTNYNPFVTLLARGNPLYTTWGTIQTRGDQSRAEWAFGHSIAAGSSVALAMPLTIAARLPTWLRMLMVLIMGAGVVVTLSRVSMIGAVLGVLMMAVLMRDLAPKIRAAVIVGVCALVAALGPFVSSTLADAGSEAANSASYRGWLVALVPHIAPLGFSPVGVRGTDGTLYFGNFQSIDSELIYLGLLYGWFALVIGLVGLLVTVGTVVARRATPATIALAAQIPTLATVAFITQYTDFFWFAVGLAAYTQASLRARKPQVLPVSNALRPQESLQIISRQPSYRPSGRVN</sequence>
<reference evidence="2" key="2">
    <citation type="submission" date="2020-09" db="EMBL/GenBank/DDBJ databases">
        <authorList>
            <person name="Sun Q."/>
            <person name="Zhou Y."/>
        </authorList>
    </citation>
    <scope>NUCLEOTIDE SEQUENCE</scope>
    <source>
        <strain evidence="2">CGMCC 4.7306</strain>
    </source>
</reference>
<feature type="transmembrane region" description="Helical" evidence="1">
    <location>
        <begin position="31"/>
        <end position="47"/>
    </location>
</feature>
<evidence type="ECO:0000313" key="2">
    <source>
        <dbReference type="EMBL" id="GGL59376.1"/>
    </source>
</evidence>
<feature type="transmembrane region" description="Helical" evidence="1">
    <location>
        <begin position="135"/>
        <end position="156"/>
    </location>
</feature>
<feature type="transmembrane region" description="Helical" evidence="1">
    <location>
        <begin position="108"/>
        <end position="128"/>
    </location>
</feature>
<evidence type="ECO:0000313" key="3">
    <source>
        <dbReference type="Proteomes" id="UP000613840"/>
    </source>
</evidence>
<reference evidence="2" key="1">
    <citation type="journal article" date="2014" name="Int. J. Syst. Evol. Microbiol.">
        <title>Complete genome sequence of Corynebacterium casei LMG S-19264T (=DSM 44701T), isolated from a smear-ripened cheese.</title>
        <authorList>
            <consortium name="US DOE Joint Genome Institute (JGI-PGF)"/>
            <person name="Walter F."/>
            <person name="Albersmeier A."/>
            <person name="Kalinowski J."/>
            <person name="Ruckert C."/>
        </authorList>
    </citation>
    <scope>NUCLEOTIDE SEQUENCE</scope>
    <source>
        <strain evidence="2">CGMCC 4.7306</strain>
    </source>
</reference>
<feature type="transmembrane region" description="Helical" evidence="1">
    <location>
        <begin position="223"/>
        <end position="250"/>
    </location>
</feature>
<name>A0A917S5E4_9ACTN</name>